<accession>A0ABT9Q810</accession>
<protein>
    <submittedName>
        <fullName evidence="2">Uncharacterized protein</fullName>
    </submittedName>
</protein>
<reference evidence="2 3" key="1">
    <citation type="submission" date="2023-07" db="EMBL/GenBank/DDBJ databases">
        <title>Sequencing the genomes of 1000 actinobacteria strains.</title>
        <authorList>
            <person name="Klenk H.-P."/>
        </authorList>
    </citation>
    <scope>NUCLEOTIDE SEQUENCE [LARGE SCALE GENOMIC DNA]</scope>
    <source>
        <strain evidence="2 3">DSM 46740</strain>
    </source>
</reference>
<evidence type="ECO:0000313" key="3">
    <source>
        <dbReference type="Proteomes" id="UP001225356"/>
    </source>
</evidence>
<gene>
    <name evidence="2" type="ORF">J2853_002101</name>
</gene>
<dbReference type="Proteomes" id="UP001225356">
    <property type="component" value="Unassembled WGS sequence"/>
</dbReference>
<evidence type="ECO:0000313" key="2">
    <source>
        <dbReference type="EMBL" id="MDP9842890.1"/>
    </source>
</evidence>
<feature type="region of interest" description="Disordered" evidence="1">
    <location>
        <begin position="1"/>
        <end position="55"/>
    </location>
</feature>
<keyword evidence="3" id="KW-1185">Reference proteome</keyword>
<dbReference type="RefSeq" id="WP_307556758.1">
    <property type="nucleotide sequence ID" value="NZ_JAUSQU010000001.1"/>
</dbReference>
<sequence length="55" mass="6218">MRRRRISPVDSLPVTRPESRPFDPPQELRLGGQVVTLDPRRPRRCGSRVPGDLAA</sequence>
<evidence type="ECO:0000256" key="1">
    <source>
        <dbReference type="SAM" id="MobiDB-lite"/>
    </source>
</evidence>
<proteinExistence type="predicted"/>
<name>A0ABT9Q810_9ACTN</name>
<dbReference type="EMBL" id="JAUSQU010000001">
    <property type="protein sequence ID" value="MDP9842890.1"/>
    <property type="molecule type" value="Genomic_DNA"/>
</dbReference>
<comment type="caution">
    <text evidence="2">The sequence shown here is derived from an EMBL/GenBank/DDBJ whole genome shotgun (WGS) entry which is preliminary data.</text>
</comment>
<organism evidence="2 3">
    <name type="scientific">Streptosporangium lutulentum</name>
    <dbReference type="NCBI Taxonomy" id="1461250"/>
    <lineage>
        <taxon>Bacteria</taxon>
        <taxon>Bacillati</taxon>
        <taxon>Actinomycetota</taxon>
        <taxon>Actinomycetes</taxon>
        <taxon>Streptosporangiales</taxon>
        <taxon>Streptosporangiaceae</taxon>
        <taxon>Streptosporangium</taxon>
    </lineage>
</organism>